<protein>
    <submittedName>
        <fullName evidence="2">Uncharacterized protein</fullName>
    </submittedName>
</protein>
<reference evidence="2" key="1">
    <citation type="submission" date="2013-10" db="EMBL/GenBank/DDBJ databases">
        <title>Genomic analysis of the causative agents of coccidiosis in chickens.</title>
        <authorList>
            <person name="Reid A.J."/>
            <person name="Blake D."/>
            <person name="Billington K."/>
            <person name="Browne H."/>
            <person name="Dunn M."/>
            <person name="Hung S."/>
            <person name="Kawahara F."/>
            <person name="Miranda-Saavedra D."/>
            <person name="Mourier T."/>
            <person name="Nagra H."/>
            <person name="Otto T.D."/>
            <person name="Rawlings N."/>
            <person name="Sanchez A."/>
            <person name="Sanders M."/>
            <person name="Subramaniam C."/>
            <person name="Tay Y."/>
            <person name="Dear P."/>
            <person name="Doerig C."/>
            <person name="Gruber A."/>
            <person name="Parkinson J."/>
            <person name="Shirley M."/>
            <person name="Wan K.L."/>
            <person name="Berriman M."/>
            <person name="Tomley F."/>
            <person name="Pain A."/>
        </authorList>
    </citation>
    <scope>NUCLEOTIDE SEQUENCE [LARGE SCALE GENOMIC DNA]</scope>
    <source>
        <strain evidence="2">Houghton</strain>
    </source>
</reference>
<organism evidence="2 3">
    <name type="scientific">Eimeria praecox</name>
    <dbReference type="NCBI Taxonomy" id="51316"/>
    <lineage>
        <taxon>Eukaryota</taxon>
        <taxon>Sar</taxon>
        <taxon>Alveolata</taxon>
        <taxon>Apicomplexa</taxon>
        <taxon>Conoidasida</taxon>
        <taxon>Coccidia</taxon>
        <taxon>Eucoccidiorida</taxon>
        <taxon>Eimeriorina</taxon>
        <taxon>Eimeriidae</taxon>
        <taxon>Eimeria</taxon>
    </lineage>
</organism>
<dbReference type="OrthoDB" id="348032at2759"/>
<accession>U6H4K7</accession>
<dbReference type="VEuPathDB" id="ToxoDB:EPH_0070940"/>
<evidence type="ECO:0000313" key="2">
    <source>
        <dbReference type="EMBL" id="CDI86817.1"/>
    </source>
</evidence>
<reference evidence="2" key="2">
    <citation type="submission" date="2013-10" db="EMBL/GenBank/DDBJ databases">
        <authorList>
            <person name="Aslett M."/>
        </authorList>
    </citation>
    <scope>NUCLEOTIDE SEQUENCE [LARGE SCALE GENOMIC DNA]</scope>
    <source>
        <strain evidence="2">Houghton</strain>
    </source>
</reference>
<dbReference type="Proteomes" id="UP000018201">
    <property type="component" value="Unassembled WGS sequence"/>
</dbReference>
<keyword evidence="3" id="KW-1185">Reference proteome</keyword>
<evidence type="ECO:0000256" key="1">
    <source>
        <dbReference type="SAM" id="MobiDB-lite"/>
    </source>
</evidence>
<dbReference type="AlphaFoldDB" id="U6H4K7"/>
<proteinExistence type="predicted"/>
<evidence type="ECO:0000313" key="3">
    <source>
        <dbReference type="Proteomes" id="UP000018201"/>
    </source>
</evidence>
<name>U6H4K7_9EIME</name>
<dbReference type="EMBL" id="HG696087">
    <property type="protein sequence ID" value="CDI86817.1"/>
    <property type="molecule type" value="Genomic_DNA"/>
</dbReference>
<feature type="region of interest" description="Disordered" evidence="1">
    <location>
        <begin position="19"/>
        <end position="59"/>
    </location>
</feature>
<sequence>MWLAELRKLQDMLLTGEETIPGGKETIPGGKETIPGGKETIPGGKETIPGETKAKKTAEDRRFEEIVTLLMEEVML</sequence>
<gene>
    <name evidence="2" type="ORF">EPH_0070940</name>
</gene>